<comment type="caution">
    <text evidence="2">The sequence shown here is derived from an EMBL/GenBank/DDBJ whole genome shotgun (WGS) entry which is preliminary data.</text>
</comment>
<dbReference type="InterPro" id="IPR002656">
    <property type="entry name" value="Acyl_transf_3_dom"/>
</dbReference>
<dbReference type="InterPro" id="IPR006621">
    <property type="entry name" value="Nose-resist-to-fluoxetine_N"/>
</dbReference>
<dbReference type="AlphaFoldDB" id="A0A6A4JR67"/>
<evidence type="ECO:0000313" key="3">
    <source>
        <dbReference type="Proteomes" id="UP000466442"/>
    </source>
</evidence>
<accession>A0A6A4JR67</accession>
<name>A0A6A4JR67_APOLU</name>
<proteinExistence type="predicted"/>
<dbReference type="Pfam" id="PF20146">
    <property type="entry name" value="NRF"/>
    <property type="match status" value="1"/>
</dbReference>
<reference evidence="2" key="1">
    <citation type="journal article" date="2021" name="Mol. Ecol. Resour.">
        <title>Apolygus lucorum genome provides insights into omnivorousness and mesophyll feeding.</title>
        <authorList>
            <person name="Liu Y."/>
            <person name="Liu H."/>
            <person name="Wang H."/>
            <person name="Huang T."/>
            <person name="Liu B."/>
            <person name="Yang B."/>
            <person name="Yin L."/>
            <person name="Li B."/>
            <person name="Zhang Y."/>
            <person name="Zhang S."/>
            <person name="Jiang F."/>
            <person name="Zhang X."/>
            <person name="Ren Y."/>
            <person name="Wang B."/>
            <person name="Wang S."/>
            <person name="Lu Y."/>
            <person name="Wu K."/>
            <person name="Fan W."/>
            <person name="Wang G."/>
        </authorList>
    </citation>
    <scope>NUCLEOTIDE SEQUENCE</scope>
    <source>
        <strain evidence="2">12Hb</strain>
    </source>
</reference>
<protein>
    <recommendedName>
        <fullName evidence="1">Nose resistant-to-fluoxetine protein N-terminal domain-containing protein</fullName>
    </recommendedName>
</protein>
<dbReference type="PANTHER" id="PTHR11161">
    <property type="entry name" value="O-ACYLTRANSFERASE"/>
    <property type="match status" value="1"/>
</dbReference>
<dbReference type="InterPro" id="IPR052728">
    <property type="entry name" value="O2_lipid_transport_reg"/>
</dbReference>
<dbReference type="EMBL" id="WIXP02000009">
    <property type="protein sequence ID" value="KAF6205304.1"/>
    <property type="molecule type" value="Genomic_DNA"/>
</dbReference>
<gene>
    <name evidence="2" type="ORF">GE061_019474</name>
</gene>
<dbReference type="Proteomes" id="UP000466442">
    <property type="component" value="Linkage Group LG9"/>
</dbReference>
<feature type="domain" description="Nose resistant-to-fluoxetine protein N-terminal" evidence="1">
    <location>
        <begin position="88"/>
        <end position="202"/>
    </location>
</feature>
<dbReference type="Pfam" id="PF01757">
    <property type="entry name" value="Acyl_transf_3"/>
    <property type="match status" value="1"/>
</dbReference>
<dbReference type="GO" id="GO:0016747">
    <property type="term" value="F:acyltransferase activity, transferring groups other than amino-acyl groups"/>
    <property type="evidence" value="ECO:0007669"/>
    <property type="project" value="InterPro"/>
</dbReference>
<dbReference type="PANTHER" id="PTHR11161:SF72">
    <property type="entry name" value="FI21449P1"/>
    <property type="match status" value="1"/>
</dbReference>
<dbReference type="PROSITE" id="PS51257">
    <property type="entry name" value="PROKAR_LIPOPROTEIN"/>
    <property type="match status" value="1"/>
</dbReference>
<dbReference type="SMART" id="SM00703">
    <property type="entry name" value="NRF"/>
    <property type="match status" value="1"/>
</dbReference>
<organism evidence="2 3">
    <name type="scientific">Apolygus lucorum</name>
    <name type="common">Small green plant bug</name>
    <name type="synonym">Lygocoris lucorum</name>
    <dbReference type="NCBI Taxonomy" id="248454"/>
    <lineage>
        <taxon>Eukaryota</taxon>
        <taxon>Metazoa</taxon>
        <taxon>Ecdysozoa</taxon>
        <taxon>Arthropoda</taxon>
        <taxon>Hexapoda</taxon>
        <taxon>Insecta</taxon>
        <taxon>Pterygota</taxon>
        <taxon>Neoptera</taxon>
        <taxon>Paraneoptera</taxon>
        <taxon>Hemiptera</taxon>
        <taxon>Heteroptera</taxon>
        <taxon>Panheteroptera</taxon>
        <taxon>Cimicomorpha</taxon>
        <taxon>Miridae</taxon>
        <taxon>Mirini</taxon>
        <taxon>Apolygus</taxon>
    </lineage>
</organism>
<dbReference type="OrthoDB" id="207378at2759"/>
<evidence type="ECO:0000313" key="2">
    <source>
        <dbReference type="EMBL" id="KAF6205304.1"/>
    </source>
</evidence>
<evidence type="ECO:0000259" key="1">
    <source>
        <dbReference type="SMART" id="SM00703"/>
    </source>
</evidence>
<keyword evidence="3" id="KW-1185">Reference proteome</keyword>
<sequence length="744" mass="83609">MFRISAVLFTLVWSASCQKNNGPFKVSIVPSETTPAGEYRTLRLSGDVGASSNSSDGGVGRQSTLDRLLDVYNPQVLAGIWNRTEASNSTCHREMGTFLEQLEARRLWAIRVADASGRYGGGFFWGNDYWMGSSTHCHHITDSPFPLDFFVFKTHIKIDSSLSPNYRSLLVGVCLPRSCQNSEAEDIVKLSSDQLSIGHNRTVLISAIKTPHNAYYMTSDPVFWLLVIVTIAAGMLVAAGTFVDLYEEHMAEKRKKSKYVYDNYTYEVAKASQEVGVKVSMANNNENSEAESSDRNSVDSDDLTNGIWRDVVLSFSAKRNLKTICESKVGEDTISTIHGLRSISMAWVILGHTCISAFRYSDNTKYRAIAEAQFMFQTINNGAYSVDTFFFISGLLVSFLYFRTTAKVDVTKLTGFTGFLSGVMEFIGMFCYRFARLTAPYFYVMGIVLVSMRWFHHNSLFETPTNDYVNCELYWWRNLLYINTLFPVQDMCMLWSWYLSDDTQFFVLGSILLILAVKHFRIAFSCMVVFLVSSWITTAMIAYDNNHIPNSDDPLALFDKIYDKPWTRLGPYLIGMSVGWILFKTDCKIRMTKMTVAIGWVLSSSTLLFLIYGLYNSKLSPITAAAFSSLSHTAWALGLAWIVIACSVGYGGYITKILSSSFLYPFSRVTYCAYLIHPVVIRSFTMTQDSPIHLGVELVTLTWIGHLVVSYALSFVISILFEAPSVSLLRIVSPTKRRSKAAAT</sequence>